<keyword evidence="2" id="KW-1185">Reference proteome</keyword>
<organism evidence="2 3">
    <name type="scientific">Globodera rostochiensis</name>
    <name type="common">Golden nematode worm</name>
    <name type="synonym">Heterodera rostochiensis</name>
    <dbReference type="NCBI Taxonomy" id="31243"/>
    <lineage>
        <taxon>Eukaryota</taxon>
        <taxon>Metazoa</taxon>
        <taxon>Ecdysozoa</taxon>
        <taxon>Nematoda</taxon>
        <taxon>Chromadorea</taxon>
        <taxon>Rhabditida</taxon>
        <taxon>Tylenchina</taxon>
        <taxon>Tylenchomorpha</taxon>
        <taxon>Tylenchoidea</taxon>
        <taxon>Heteroderidae</taxon>
        <taxon>Heteroderinae</taxon>
        <taxon>Globodera</taxon>
    </lineage>
</organism>
<dbReference type="AlphaFoldDB" id="A0A914HC76"/>
<sequence>MMAASAVLPNTLSPQFSFRWHFLPLLLLALLTISDFASCHSVPTLIAFDPAAYAKLRRYTPIQSFLSDDEAAFERAARQPAGGVKWMRFGKRTPQGKWMRFGKRTMATEGGKWVRFGKRAEEMQNDQ</sequence>
<accession>A0A914HC76</accession>
<evidence type="ECO:0000313" key="2">
    <source>
        <dbReference type="Proteomes" id="UP000887572"/>
    </source>
</evidence>
<feature type="signal peptide" evidence="1">
    <location>
        <begin position="1"/>
        <end position="39"/>
    </location>
</feature>
<evidence type="ECO:0000256" key="1">
    <source>
        <dbReference type="SAM" id="SignalP"/>
    </source>
</evidence>
<feature type="chain" id="PRO_5037655236" evidence="1">
    <location>
        <begin position="40"/>
        <end position="127"/>
    </location>
</feature>
<reference evidence="3" key="1">
    <citation type="submission" date="2022-11" db="UniProtKB">
        <authorList>
            <consortium name="WormBaseParasite"/>
        </authorList>
    </citation>
    <scope>IDENTIFICATION</scope>
</reference>
<dbReference type="Proteomes" id="UP000887572">
    <property type="component" value="Unplaced"/>
</dbReference>
<proteinExistence type="predicted"/>
<name>A0A914HC76_GLORO</name>
<dbReference type="WBParaSite" id="Gr19_v10_g15720.t1">
    <property type="protein sequence ID" value="Gr19_v10_g15720.t1"/>
    <property type="gene ID" value="Gr19_v10_g15720"/>
</dbReference>
<keyword evidence="1" id="KW-0732">Signal</keyword>
<evidence type="ECO:0000313" key="3">
    <source>
        <dbReference type="WBParaSite" id="Gr19_v10_g15720.t1"/>
    </source>
</evidence>
<protein>
    <submittedName>
        <fullName evidence="3">Uncharacterized protein</fullName>
    </submittedName>
</protein>